<dbReference type="AlphaFoldDB" id="A0A6P4ZDR0"/>
<dbReference type="PROSITE" id="PS00138">
    <property type="entry name" value="SUBTILASE_SER"/>
    <property type="match status" value="1"/>
</dbReference>
<keyword evidence="7" id="KW-0175">Coiled coil</keyword>
<sequence length="635" mass="68563">MDWQGDDYSFLHIGEFWSCLGVTGLTDFHTWRENYPVTVAVLDSGIVRDHDAFKHLPEIRGKNFSSTGTGLDINDSDGHGTQCAAIIAGGAYHAEDGGVQDAGFCNGVAPFVDLYICKTDRDDVTSVIAAINELIDKKKDGSLKVDVICIPLGFPNYNAQLRKCIYRASLKNITVVCAACSDGSKRSLGVQYPARFGDVICVGSHDLRGRPAKFSPLGREIDILGPGKVRSATPGKDGVKNAISTVKGTSFAAPFVAGVVAMVLANAQRIGGESLRTAVSNNTVMKHILREMSSEPGDHSEDRGHGILDPLQIFPDEHFRQTVQEITAEYQPLRKASDSGDEQQGNEGRLDISEQKVEAAESALNAAAKLQAQMQKIAESTFKPEAKVTIAVIGGKLANPEQLDIVAKQTCFADDEPCSTRVLDFAPGHTQYVVAEVANSKQSKPNIANDINEAVYVNKADVVLVQVGFEKFELNMLRAVSKAMQKGRIVIAAAPELPETDREIPFPAKHGDVICVGSHSEKDEGSAFNTRGREMDFLALGEGVSGRSGTAVAAMVAAATVGFTLLYAESVGGAELRRDIQSNAVMRELLRGACSRRGRHSPDQGHGILSPRKLFRRGPEHFKHLVRQIVQVQNK</sequence>
<organism evidence="9 10">
    <name type="scientific">Branchiostoma belcheri</name>
    <name type="common">Amphioxus</name>
    <dbReference type="NCBI Taxonomy" id="7741"/>
    <lineage>
        <taxon>Eukaryota</taxon>
        <taxon>Metazoa</taxon>
        <taxon>Chordata</taxon>
        <taxon>Cephalochordata</taxon>
        <taxon>Leptocardii</taxon>
        <taxon>Amphioxiformes</taxon>
        <taxon>Branchiostomatidae</taxon>
        <taxon>Branchiostoma</taxon>
    </lineage>
</organism>
<comment type="similarity">
    <text evidence="1 5 6">Belongs to the peptidase S8 family.</text>
</comment>
<dbReference type="InterPro" id="IPR023828">
    <property type="entry name" value="Peptidase_S8_Ser-AS"/>
</dbReference>
<keyword evidence="3 5" id="KW-0378">Hydrolase</keyword>
<dbReference type="PANTHER" id="PTHR43399">
    <property type="entry name" value="SUBTILISIN-RELATED"/>
    <property type="match status" value="1"/>
</dbReference>
<dbReference type="GO" id="GO:0006508">
    <property type="term" value="P:proteolysis"/>
    <property type="evidence" value="ECO:0007669"/>
    <property type="project" value="UniProtKB-KW"/>
</dbReference>
<dbReference type="GeneID" id="109472457"/>
<dbReference type="OrthoDB" id="9993711at2759"/>
<dbReference type="PANTHER" id="PTHR43399:SF4">
    <property type="entry name" value="CELL WALL-ASSOCIATED PROTEASE"/>
    <property type="match status" value="1"/>
</dbReference>
<dbReference type="GO" id="GO:0004252">
    <property type="term" value="F:serine-type endopeptidase activity"/>
    <property type="evidence" value="ECO:0007669"/>
    <property type="project" value="UniProtKB-UniRule"/>
</dbReference>
<keyword evidence="9" id="KW-1185">Reference proteome</keyword>
<dbReference type="Proteomes" id="UP000515135">
    <property type="component" value="Unplaced"/>
</dbReference>
<feature type="active site" description="Charge relay system" evidence="5">
    <location>
        <position position="43"/>
    </location>
</feature>
<name>A0A6P4ZDR0_BRABE</name>
<keyword evidence="2 5" id="KW-0645">Protease</keyword>
<dbReference type="InterPro" id="IPR015500">
    <property type="entry name" value="Peptidase_S8_subtilisin-rel"/>
</dbReference>
<dbReference type="InterPro" id="IPR000209">
    <property type="entry name" value="Peptidase_S8/S53_dom"/>
</dbReference>
<protein>
    <submittedName>
        <fullName evidence="10">Uncharacterized protein LOC109472457</fullName>
    </submittedName>
</protein>
<dbReference type="PROSITE" id="PS00136">
    <property type="entry name" value="SUBTILASE_ASP"/>
    <property type="match status" value="1"/>
</dbReference>
<evidence type="ECO:0000256" key="7">
    <source>
        <dbReference type="SAM" id="Coils"/>
    </source>
</evidence>
<evidence type="ECO:0000256" key="3">
    <source>
        <dbReference type="ARBA" id="ARBA00022801"/>
    </source>
</evidence>
<dbReference type="RefSeq" id="XP_019627796.1">
    <property type="nucleotide sequence ID" value="XM_019772237.1"/>
</dbReference>
<dbReference type="PROSITE" id="PS51892">
    <property type="entry name" value="SUBTILASE"/>
    <property type="match status" value="1"/>
</dbReference>
<evidence type="ECO:0000256" key="2">
    <source>
        <dbReference type="ARBA" id="ARBA00022670"/>
    </source>
</evidence>
<dbReference type="SUPFAM" id="SSF52743">
    <property type="entry name" value="Subtilisin-like"/>
    <property type="match status" value="2"/>
</dbReference>
<gene>
    <name evidence="10" type="primary">LOC109472457</name>
</gene>
<evidence type="ECO:0000256" key="6">
    <source>
        <dbReference type="RuleBase" id="RU003355"/>
    </source>
</evidence>
<accession>A0A6P4ZDR0</accession>
<feature type="coiled-coil region" evidence="7">
    <location>
        <begin position="350"/>
        <end position="380"/>
    </location>
</feature>
<proteinExistence type="inferred from homology"/>
<evidence type="ECO:0000256" key="5">
    <source>
        <dbReference type="PROSITE-ProRule" id="PRU01240"/>
    </source>
</evidence>
<dbReference type="KEGG" id="bbel:109472457"/>
<dbReference type="InterPro" id="IPR051048">
    <property type="entry name" value="Peptidase_S8/S53_subtilisin"/>
</dbReference>
<evidence type="ECO:0000259" key="8">
    <source>
        <dbReference type="Pfam" id="PF00082"/>
    </source>
</evidence>
<evidence type="ECO:0000256" key="1">
    <source>
        <dbReference type="ARBA" id="ARBA00011073"/>
    </source>
</evidence>
<keyword evidence="4 5" id="KW-0720">Serine protease</keyword>
<dbReference type="PRINTS" id="PR00723">
    <property type="entry name" value="SUBTILISIN"/>
</dbReference>
<reference evidence="10" key="1">
    <citation type="submission" date="2025-08" db="UniProtKB">
        <authorList>
            <consortium name="RefSeq"/>
        </authorList>
    </citation>
    <scope>IDENTIFICATION</scope>
    <source>
        <tissue evidence="10">Gonad</tissue>
    </source>
</reference>
<feature type="domain" description="Peptidase S8/S53" evidence="8">
    <location>
        <begin position="37"/>
        <end position="283"/>
    </location>
</feature>
<feature type="active site" description="Charge relay system" evidence="5">
    <location>
        <position position="250"/>
    </location>
</feature>
<dbReference type="Pfam" id="PF00082">
    <property type="entry name" value="Peptidase_S8"/>
    <property type="match status" value="1"/>
</dbReference>
<evidence type="ECO:0000256" key="4">
    <source>
        <dbReference type="ARBA" id="ARBA00022825"/>
    </source>
</evidence>
<evidence type="ECO:0000313" key="10">
    <source>
        <dbReference type="RefSeq" id="XP_019627796.1"/>
    </source>
</evidence>
<dbReference type="InterPro" id="IPR036852">
    <property type="entry name" value="Peptidase_S8/S53_dom_sf"/>
</dbReference>
<evidence type="ECO:0000313" key="9">
    <source>
        <dbReference type="Proteomes" id="UP000515135"/>
    </source>
</evidence>
<dbReference type="InterPro" id="IPR023827">
    <property type="entry name" value="Peptidase_S8_Asp-AS"/>
</dbReference>
<feature type="active site" description="Charge relay system" evidence="5">
    <location>
        <position position="79"/>
    </location>
</feature>
<dbReference type="Gene3D" id="3.40.50.200">
    <property type="entry name" value="Peptidase S8/S53 domain"/>
    <property type="match status" value="2"/>
</dbReference>